<keyword evidence="1" id="KW-0560">Oxidoreductase</keyword>
<dbReference type="SMART" id="SM01003">
    <property type="entry name" value="AlaDh_PNT_N"/>
    <property type="match status" value="1"/>
</dbReference>
<name>A0A543BZ14_9ACTN</name>
<proteinExistence type="predicted"/>
<accession>A0A543BZ14</accession>
<dbReference type="GO" id="GO:0000286">
    <property type="term" value="F:alanine dehydrogenase activity"/>
    <property type="evidence" value="ECO:0007669"/>
    <property type="project" value="TreeGrafter"/>
</dbReference>
<organism evidence="4 5">
    <name type="scientific">Actinoallomurus bryophytorum</name>
    <dbReference type="NCBI Taxonomy" id="1490222"/>
    <lineage>
        <taxon>Bacteria</taxon>
        <taxon>Bacillati</taxon>
        <taxon>Actinomycetota</taxon>
        <taxon>Actinomycetes</taxon>
        <taxon>Streptosporangiales</taxon>
        <taxon>Thermomonosporaceae</taxon>
        <taxon>Actinoallomurus</taxon>
    </lineage>
</organism>
<dbReference type="Pfam" id="PF01262">
    <property type="entry name" value="AlaDh_PNT_C"/>
    <property type="match status" value="1"/>
</dbReference>
<evidence type="ECO:0000256" key="1">
    <source>
        <dbReference type="ARBA" id="ARBA00023002"/>
    </source>
</evidence>
<feature type="domain" description="Alanine dehydrogenase/pyridine nucleotide transhydrogenase NAD(H)-binding" evidence="2">
    <location>
        <begin position="147"/>
        <end position="309"/>
    </location>
</feature>
<evidence type="ECO:0000259" key="3">
    <source>
        <dbReference type="SMART" id="SM01003"/>
    </source>
</evidence>
<dbReference type="SUPFAM" id="SSF51735">
    <property type="entry name" value="NAD(P)-binding Rossmann-fold domains"/>
    <property type="match status" value="1"/>
</dbReference>
<comment type="caution">
    <text evidence="4">The sequence shown here is derived from an EMBL/GenBank/DDBJ whole genome shotgun (WGS) entry which is preliminary data.</text>
</comment>
<keyword evidence="5" id="KW-1185">Reference proteome</keyword>
<dbReference type="EMBL" id="VFOZ01000002">
    <property type="protein sequence ID" value="TQL90061.1"/>
    <property type="molecule type" value="Genomic_DNA"/>
</dbReference>
<dbReference type="GO" id="GO:0005886">
    <property type="term" value="C:plasma membrane"/>
    <property type="evidence" value="ECO:0007669"/>
    <property type="project" value="TreeGrafter"/>
</dbReference>
<dbReference type="GO" id="GO:0006524">
    <property type="term" value="P:alanine catabolic process"/>
    <property type="evidence" value="ECO:0007669"/>
    <property type="project" value="TreeGrafter"/>
</dbReference>
<dbReference type="GO" id="GO:0047126">
    <property type="term" value="F:N5-(carboxyethyl)ornithine synthase activity"/>
    <property type="evidence" value="ECO:0007669"/>
    <property type="project" value="InterPro"/>
</dbReference>
<dbReference type="Proteomes" id="UP000316096">
    <property type="component" value="Unassembled WGS sequence"/>
</dbReference>
<dbReference type="InterPro" id="IPR007698">
    <property type="entry name" value="AlaDH/PNT_NAD(H)-bd"/>
</dbReference>
<dbReference type="SUPFAM" id="SSF52283">
    <property type="entry name" value="Formate/glycerate dehydrogenase catalytic domain-like"/>
    <property type="match status" value="1"/>
</dbReference>
<evidence type="ECO:0000313" key="4">
    <source>
        <dbReference type="EMBL" id="TQL90061.1"/>
    </source>
</evidence>
<protein>
    <submittedName>
        <fullName evidence="4">Alanine dehydrogenase</fullName>
    </submittedName>
</protein>
<dbReference type="CDD" id="cd12181">
    <property type="entry name" value="ceo_syn"/>
    <property type="match status" value="1"/>
</dbReference>
<dbReference type="RefSeq" id="WP_141962152.1">
    <property type="nucleotide sequence ID" value="NZ_VFOZ01000002.1"/>
</dbReference>
<feature type="domain" description="Alanine dehydrogenase/pyridine nucleotide transhydrogenase N-terminal" evidence="3">
    <location>
        <begin position="8"/>
        <end position="144"/>
    </location>
</feature>
<evidence type="ECO:0000313" key="5">
    <source>
        <dbReference type="Proteomes" id="UP000316096"/>
    </source>
</evidence>
<evidence type="ECO:0000259" key="2">
    <source>
        <dbReference type="SMART" id="SM01002"/>
    </source>
</evidence>
<dbReference type="PANTHER" id="PTHR42795">
    <property type="entry name" value="ALANINE DEHYDROGENASE"/>
    <property type="match status" value="1"/>
</dbReference>
<dbReference type="InterPro" id="IPR046951">
    <property type="entry name" value="CEOS"/>
</dbReference>
<dbReference type="InterPro" id="IPR007886">
    <property type="entry name" value="AlaDH/PNT_N"/>
</dbReference>
<reference evidence="4 5" key="1">
    <citation type="submission" date="2019-06" db="EMBL/GenBank/DDBJ databases">
        <title>Sequencing the genomes of 1000 actinobacteria strains.</title>
        <authorList>
            <person name="Klenk H.-P."/>
        </authorList>
    </citation>
    <scope>NUCLEOTIDE SEQUENCE [LARGE SCALE GENOMIC DNA]</scope>
    <source>
        <strain evidence="4 5">DSM 102200</strain>
    </source>
</reference>
<dbReference type="PANTHER" id="PTHR42795:SF1">
    <property type="entry name" value="ALANINE DEHYDROGENASE"/>
    <property type="match status" value="1"/>
</dbReference>
<sequence length="385" mass="42434">MDQLTLGVVSRSRKENEHRLPIHPLHLERIPADLGERIFLEHGYGEHFGVSDERLAPFVAGLRTRAQLAAECDVLLLAKPLVPDVEELREGQVLWGWPHCVQNAEITQLAIDRRLTLIAFEAMNHWTADGGFGLHVFHKNNELAGYSSVMHALQLIGTTGDYGRRLRAAVIGFGAAGRGAVTALNAHGVHYVHILTNRGVTAVASPIHSARIVRFEHDSGDPKHGHALRQGVRVPLAPFLAEHDIVVNCVLQNPDVPLTFVTDEDLAAFVPGSLIVDVSCDEGMGFGWARPTSFADPMFTVGDNVHYYGVDHSPSLLWDSASWEISEALLPHLRTVLDGPKSWDADQTIRRAIEIRDGVIQNPTILSFQHRSPRYPHPFAAVESA</sequence>
<dbReference type="SMART" id="SM01002">
    <property type="entry name" value="AlaDh_PNT_C"/>
    <property type="match status" value="1"/>
</dbReference>
<dbReference type="InterPro" id="IPR036291">
    <property type="entry name" value="NAD(P)-bd_dom_sf"/>
</dbReference>
<dbReference type="Pfam" id="PF05222">
    <property type="entry name" value="AlaDh_PNT_N"/>
    <property type="match status" value="1"/>
</dbReference>
<dbReference type="OrthoDB" id="5918420at2"/>
<dbReference type="Gene3D" id="3.40.50.720">
    <property type="entry name" value="NAD(P)-binding Rossmann-like Domain"/>
    <property type="match status" value="2"/>
</dbReference>
<dbReference type="AlphaFoldDB" id="A0A543BZ14"/>
<gene>
    <name evidence="4" type="ORF">FB559_7353</name>
</gene>